<dbReference type="RefSeq" id="WP_189417408.1">
    <property type="nucleotide sequence ID" value="NZ_BMYZ01000001.1"/>
</dbReference>
<keyword evidence="1" id="KW-0238">DNA-binding</keyword>
<dbReference type="Pfam" id="PF13411">
    <property type="entry name" value="MerR_1"/>
    <property type="match status" value="1"/>
</dbReference>
<dbReference type="SUPFAM" id="SSF46955">
    <property type="entry name" value="Putative DNA-binding domain"/>
    <property type="match status" value="1"/>
</dbReference>
<proteinExistence type="predicted"/>
<comment type="caution">
    <text evidence="3">The sequence shown here is derived from an EMBL/GenBank/DDBJ whole genome shotgun (WGS) entry which is preliminary data.</text>
</comment>
<reference evidence="4" key="1">
    <citation type="journal article" date="2019" name="Int. J. Syst. Evol. Microbiol.">
        <title>The Global Catalogue of Microorganisms (GCM) 10K type strain sequencing project: providing services to taxonomists for standard genome sequencing and annotation.</title>
        <authorList>
            <consortium name="The Broad Institute Genomics Platform"/>
            <consortium name="The Broad Institute Genome Sequencing Center for Infectious Disease"/>
            <person name="Wu L."/>
            <person name="Ma J."/>
        </authorList>
    </citation>
    <scope>NUCLEOTIDE SEQUENCE [LARGE SCALE GENOMIC DNA]</scope>
    <source>
        <strain evidence="4">KCTC 32239</strain>
    </source>
</reference>
<evidence type="ECO:0000259" key="2">
    <source>
        <dbReference type="PROSITE" id="PS50937"/>
    </source>
</evidence>
<dbReference type="PANTHER" id="PTHR30204">
    <property type="entry name" value="REDOX-CYCLING DRUG-SENSING TRANSCRIPTIONAL ACTIVATOR SOXR"/>
    <property type="match status" value="1"/>
</dbReference>
<sequence length="118" mass="13653">MNIKELSEKTHLSAHTLRYYEKIGILPNIQKNSSGHRFYSASDLEWISFVIKLKETGMPLEEIITYARLREQGDATSAERMQLLIKHREVLEAAIARQTNYLAALDAKINFYRNKINA</sequence>
<keyword evidence="4" id="KW-1185">Reference proteome</keyword>
<gene>
    <name evidence="3" type="ORF">GCM10011613_16260</name>
</gene>
<feature type="domain" description="HTH merR-type" evidence="2">
    <location>
        <begin position="1"/>
        <end position="69"/>
    </location>
</feature>
<organism evidence="3 4">
    <name type="scientific">Cellvibrio zantedeschiae</name>
    <dbReference type="NCBI Taxonomy" id="1237077"/>
    <lineage>
        <taxon>Bacteria</taxon>
        <taxon>Pseudomonadati</taxon>
        <taxon>Pseudomonadota</taxon>
        <taxon>Gammaproteobacteria</taxon>
        <taxon>Cellvibrionales</taxon>
        <taxon>Cellvibrionaceae</taxon>
        <taxon>Cellvibrio</taxon>
    </lineage>
</organism>
<name>A0ABQ3B394_9GAMM</name>
<dbReference type="Gene3D" id="1.10.1660.10">
    <property type="match status" value="1"/>
</dbReference>
<accession>A0ABQ3B394</accession>
<evidence type="ECO:0000313" key="3">
    <source>
        <dbReference type="EMBL" id="GGY72066.1"/>
    </source>
</evidence>
<dbReference type="PROSITE" id="PS50937">
    <property type="entry name" value="HTH_MERR_2"/>
    <property type="match status" value="1"/>
</dbReference>
<dbReference type="InterPro" id="IPR009061">
    <property type="entry name" value="DNA-bd_dom_put_sf"/>
</dbReference>
<dbReference type="EMBL" id="BMYZ01000001">
    <property type="protein sequence ID" value="GGY72066.1"/>
    <property type="molecule type" value="Genomic_DNA"/>
</dbReference>
<dbReference type="CDD" id="cd01109">
    <property type="entry name" value="HTH_YyaN"/>
    <property type="match status" value="1"/>
</dbReference>
<dbReference type="Proteomes" id="UP000619761">
    <property type="component" value="Unassembled WGS sequence"/>
</dbReference>
<dbReference type="SMART" id="SM00422">
    <property type="entry name" value="HTH_MERR"/>
    <property type="match status" value="1"/>
</dbReference>
<protein>
    <submittedName>
        <fullName evidence="3">MerR family transcriptional regulator</fullName>
    </submittedName>
</protein>
<dbReference type="InterPro" id="IPR000551">
    <property type="entry name" value="MerR-type_HTH_dom"/>
</dbReference>
<evidence type="ECO:0000313" key="4">
    <source>
        <dbReference type="Proteomes" id="UP000619761"/>
    </source>
</evidence>
<dbReference type="PANTHER" id="PTHR30204:SF98">
    <property type="entry name" value="HTH-TYPE TRANSCRIPTIONAL REGULATOR ADHR"/>
    <property type="match status" value="1"/>
</dbReference>
<dbReference type="InterPro" id="IPR047057">
    <property type="entry name" value="MerR_fam"/>
</dbReference>
<evidence type="ECO:0000256" key="1">
    <source>
        <dbReference type="ARBA" id="ARBA00023125"/>
    </source>
</evidence>